<keyword evidence="1" id="KW-0596">Phosphopantetheine</keyword>
<dbReference type="FunFam" id="3.30.300.30:FF:000010">
    <property type="entry name" value="Enterobactin synthetase component F"/>
    <property type="match status" value="1"/>
</dbReference>
<gene>
    <name evidence="4" type="ORF">FNW02_36880</name>
</gene>
<accession>A0AA40VVN5</accession>
<dbReference type="InterPro" id="IPR036736">
    <property type="entry name" value="ACP-like_sf"/>
</dbReference>
<dbReference type="Gene3D" id="3.30.300.30">
    <property type="match status" value="1"/>
</dbReference>
<dbReference type="Pfam" id="PF13193">
    <property type="entry name" value="AMP-binding_C"/>
    <property type="match status" value="1"/>
</dbReference>
<dbReference type="AlphaFoldDB" id="A0AA40VVN5"/>
<dbReference type="InterPro" id="IPR009081">
    <property type="entry name" value="PP-bd_ACP"/>
</dbReference>
<dbReference type="Gene3D" id="1.10.1200.10">
    <property type="entry name" value="ACP-like"/>
    <property type="match status" value="1"/>
</dbReference>
<keyword evidence="2" id="KW-0597">Phosphoprotein</keyword>
<dbReference type="PANTHER" id="PTHR44845:SF6">
    <property type="entry name" value="BETA-ALANINE-ACTIVATING ENZYME"/>
    <property type="match status" value="1"/>
</dbReference>
<dbReference type="InterPro" id="IPR001031">
    <property type="entry name" value="Thioesterase"/>
</dbReference>
<dbReference type="Gene3D" id="3.40.50.12780">
    <property type="entry name" value="N-terminal domain of ligase-like"/>
    <property type="match status" value="1"/>
</dbReference>
<dbReference type="Pfam" id="PF00501">
    <property type="entry name" value="AMP-binding"/>
    <property type="match status" value="1"/>
</dbReference>
<dbReference type="Gene3D" id="3.40.50.1820">
    <property type="entry name" value="alpha/beta hydrolase"/>
    <property type="match status" value="1"/>
</dbReference>
<proteinExistence type="predicted"/>
<dbReference type="SUPFAM" id="SSF53474">
    <property type="entry name" value="alpha/beta-Hydrolases"/>
    <property type="match status" value="1"/>
</dbReference>
<dbReference type="SUPFAM" id="SSF47336">
    <property type="entry name" value="ACP-like"/>
    <property type="match status" value="1"/>
</dbReference>
<evidence type="ECO:0000256" key="2">
    <source>
        <dbReference type="ARBA" id="ARBA00022553"/>
    </source>
</evidence>
<dbReference type="FunFam" id="2.30.38.10:FF:000001">
    <property type="entry name" value="Non-ribosomal peptide synthetase PvdI"/>
    <property type="match status" value="1"/>
</dbReference>
<evidence type="ECO:0000256" key="1">
    <source>
        <dbReference type="ARBA" id="ARBA00022450"/>
    </source>
</evidence>
<dbReference type="EMBL" id="VJXY01000119">
    <property type="protein sequence ID" value="MBD6621136.1"/>
    <property type="molecule type" value="Genomic_DNA"/>
</dbReference>
<keyword evidence="5" id="KW-1185">Reference proteome</keyword>
<feature type="domain" description="Carrier" evidence="3">
    <location>
        <begin position="210"/>
        <end position="285"/>
    </location>
</feature>
<name>A0AA40VVN5_9NOST</name>
<dbReference type="InterPro" id="IPR029058">
    <property type="entry name" value="AB_hydrolase_fold"/>
</dbReference>
<reference evidence="4" key="1">
    <citation type="submission" date="2019-07" db="EMBL/GenBank/DDBJ databases">
        <title>Toxilogical consequences of a new and cryptic species of cyanobacteria (Komarekiella delphini-convector) recovered from the epidermis of a bottlenose dolphin and 1500 ft. in the air.</title>
        <authorList>
            <person name="Brown A.O."/>
            <person name="Dvorak P."/>
            <person name="Villanueva C.D."/>
            <person name="Foss A.J."/>
            <person name="Garvey A.D."/>
            <person name="Gibson Q.A."/>
            <person name="Johansen J.R."/>
            <person name="Casamatta D.A."/>
        </authorList>
    </citation>
    <scope>NUCLEOTIDE SEQUENCE</scope>
    <source>
        <strain evidence="4">SJRDD-AB1</strain>
    </source>
</reference>
<dbReference type="SUPFAM" id="SSF56801">
    <property type="entry name" value="Acetyl-CoA synthetase-like"/>
    <property type="match status" value="1"/>
</dbReference>
<dbReference type="Pfam" id="PF00550">
    <property type="entry name" value="PP-binding"/>
    <property type="match status" value="1"/>
</dbReference>
<evidence type="ECO:0000259" key="3">
    <source>
        <dbReference type="PROSITE" id="PS50075"/>
    </source>
</evidence>
<dbReference type="GO" id="GO:0044550">
    <property type="term" value="P:secondary metabolite biosynthetic process"/>
    <property type="evidence" value="ECO:0007669"/>
    <property type="project" value="UniProtKB-ARBA"/>
</dbReference>
<dbReference type="InterPro" id="IPR025110">
    <property type="entry name" value="AMP-bd_C"/>
</dbReference>
<dbReference type="InterPro" id="IPR045851">
    <property type="entry name" value="AMP-bd_C_sf"/>
</dbReference>
<dbReference type="InterPro" id="IPR042099">
    <property type="entry name" value="ANL_N_sf"/>
</dbReference>
<comment type="caution">
    <text evidence="4">The sequence shown here is derived from an EMBL/GenBank/DDBJ whole genome shotgun (WGS) entry which is preliminary data.</text>
</comment>
<evidence type="ECO:0000313" key="5">
    <source>
        <dbReference type="Proteomes" id="UP001165986"/>
    </source>
</evidence>
<sequence>TFWRCQRGNNYILAPIGCPITNTQIYILDADLQPVPVGESGELYIGGAGLARGYLKRPELTREKFILNPFSSKVGARLYKTGDLARYLSDGNIEFLGRIDHQVKIRGFRIELGEIEAILGQHPDVYQTVVIAHENFPGDQRLIAYFVSHQQIPTNDELRRFLKQKLPDYMIPSSFVILDFLPLTSNGKVDRGGLPAPKQIRQEALATKVTAQDELELRLTEIWEKILGIQPIGVNENYFDLGGHSLLAVHLFTEIEKTLGENLPLSILYQAPTIEQLANTIRQSRTLASWFSLVAIQPNGYKPPLFLIHAVFGDVLSYKDLAHHLGSDQPVYGLQAQGLDGKQVPYTRIEDMASHYIKEIQTLQPNGPYFLGGYSFGGVVAFEMAQQLYKQGQKIGFLTLFHSSAPASIKQLSFFKEIVIHLQSLSQKGFTYFREKSFNKWFQNNFIRRFQNKFIKISYKFHLALGLPFPRIHRNLYIREVNIRALKEYIPSVYPGQVTFMEIDEQMEKTESLSSKLAPQLGWSNLVAELDIHYIPGNHDSILKEPNVQILSAKLKACLDRANAFIKD</sequence>
<dbReference type="Proteomes" id="UP001165986">
    <property type="component" value="Unassembled WGS sequence"/>
</dbReference>
<dbReference type="PROSITE" id="PS50075">
    <property type="entry name" value="CARRIER"/>
    <property type="match status" value="1"/>
</dbReference>
<dbReference type="PANTHER" id="PTHR44845">
    <property type="entry name" value="CARRIER DOMAIN-CONTAINING PROTEIN"/>
    <property type="match status" value="1"/>
</dbReference>
<dbReference type="Pfam" id="PF00975">
    <property type="entry name" value="Thioesterase"/>
    <property type="match status" value="1"/>
</dbReference>
<evidence type="ECO:0000313" key="4">
    <source>
        <dbReference type="EMBL" id="MBD6621136.1"/>
    </source>
</evidence>
<organism evidence="4 5">
    <name type="scientific">Komarekiella delphini-convector SJRDD-AB1</name>
    <dbReference type="NCBI Taxonomy" id="2593771"/>
    <lineage>
        <taxon>Bacteria</taxon>
        <taxon>Bacillati</taxon>
        <taxon>Cyanobacteriota</taxon>
        <taxon>Cyanophyceae</taxon>
        <taxon>Nostocales</taxon>
        <taxon>Nostocaceae</taxon>
        <taxon>Komarekiella</taxon>
        <taxon>Komarekiella delphini-convector</taxon>
    </lineage>
</organism>
<protein>
    <submittedName>
        <fullName evidence="4">AMP-binding protein</fullName>
    </submittedName>
</protein>
<dbReference type="InterPro" id="IPR000873">
    <property type="entry name" value="AMP-dep_synth/lig_dom"/>
</dbReference>
<feature type="non-terminal residue" evidence="4">
    <location>
        <position position="1"/>
    </location>
</feature>
<dbReference type="RefSeq" id="WP_191762458.1">
    <property type="nucleotide sequence ID" value="NZ_VJXY01000119.1"/>
</dbReference>